<evidence type="ECO:0000313" key="2">
    <source>
        <dbReference type="EMBL" id="PSN72534.1"/>
    </source>
</evidence>
<sequence length="101" mass="11599">MLTIREGKPVRFNPAMPPDASGNDPSIRPSIRSVPSSMHGKNSRPKQNYQRRRTSNRRTETNTMLLERNPQFNTTPPFMFPCTFRPVGMRSEAHPDAEFLI</sequence>
<name>A0A2T2P4D4_CORCC</name>
<evidence type="ECO:0000256" key="1">
    <source>
        <dbReference type="SAM" id="MobiDB-lite"/>
    </source>
</evidence>
<gene>
    <name evidence="2" type="ORF">BS50DRAFT_253951</name>
</gene>
<dbReference type="AlphaFoldDB" id="A0A2T2P4D4"/>
<accession>A0A2T2P4D4</accession>
<dbReference type="EMBL" id="KZ678130">
    <property type="protein sequence ID" value="PSN72534.1"/>
    <property type="molecule type" value="Genomic_DNA"/>
</dbReference>
<feature type="region of interest" description="Disordered" evidence="1">
    <location>
        <begin position="1"/>
        <end position="77"/>
    </location>
</feature>
<evidence type="ECO:0000313" key="3">
    <source>
        <dbReference type="Proteomes" id="UP000240883"/>
    </source>
</evidence>
<keyword evidence="3" id="KW-1185">Reference proteome</keyword>
<proteinExistence type="predicted"/>
<organism evidence="2 3">
    <name type="scientific">Corynespora cassiicola Philippines</name>
    <dbReference type="NCBI Taxonomy" id="1448308"/>
    <lineage>
        <taxon>Eukaryota</taxon>
        <taxon>Fungi</taxon>
        <taxon>Dikarya</taxon>
        <taxon>Ascomycota</taxon>
        <taxon>Pezizomycotina</taxon>
        <taxon>Dothideomycetes</taxon>
        <taxon>Pleosporomycetidae</taxon>
        <taxon>Pleosporales</taxon>
        <taxon>Corynesporascaceae</taxon>
        <taxon>Corynespora</taxon>
    </lineage>
</organism>
<feature type="compositionally biased region" description="Basic residues" evidence="1">
    <location>
        <begin position="41"/>
        <end position="56"/>
    </location>
</feature>
<reference evidence="2 3" key="1">
    <citation type="journal article" date="2018" name="Front. Microbiol.">
        <title>Genome-Wide Analysis of Corynespora cassiicola Leaf Fall Disease Putative Effectors.</title>
        <authorList>
            <person name="Lopez D."/>
            <person name="Ribeiro S."/>
            <person name="Label P."/>
            <person name="Fumanal B."/>
            <person name="Venisse J.S."/>
            <person name="Kohler A."/>
            <person name="de Oliveira R.R."/>
            <person name="Labutti K."/>
            <person name="Lipzen A."/>
            <person name="Lail K."/>
            <person name="Bauer D."/>
            <person name="Ohm R.A."/>
            <person name="Barry K.W."/>
            <person name="Spatafora J."/>
            <person name="Grigoriev I.V."/>
            <person name="Martin F.M."/>
            <person name="Pujade-Renaud V."/>
        </authorList>
    </citation>
    <scope>NUCLEOTIDE SEQUENCE [LARGE SCALE GENOMIC DNA]</scope>
    <source>
        <strain evidence="2 3">Philippines</strain>
    </source>
</reference>
<feature type="compositionally biased region" description="Low complexity" evidence="1">
    <location>
        <begin position="25"/>
        <end position="37"/>
    </location>
</feature>
<protein>
    <submittedName>
        <fullName evidence="2">Uncharacterized protein</fullName>
    </submittedName>
</protein>
<dbReference type="Proteomes" id="UP000240883">
    <property type="component" value="Unassembled WGS sequence"/>
</dbReference>